<name>A0AAX4ISQ7_9PEZI</name>
<reference evidence="2" key="1">
    <citation type="journal article" date="2023" name="bioRxiv">
        <title>Complete genome of the Medicago anthracnose fungus, Colletotrichum destructivum, reveals a mini-chromosome-like region within a core chromosome.</title>
        <authorList>
            <person name="Lapalu N."/>
            <person name="Simon A."/>
            <person name="Lu A."/>
            <person name="Plaumann P.-L."/>
            <person name="Amselem J."/>
            <person name="Pigne S."/>
            <person name="Auger A."/>
            <person name="Koch C."/>
            <person name="Dallery J.-F."/>
            <person name="O'Connell R.J."/>
        </authorList>
    </citation>
    <scope>NUCLEOTIDE SEQUENCE [LARGE SCALE GENOMIC DNA]</scope>
    <source>
        <strain evidence="2">CBS 520.97</strain>
    </source>
</reference>
<organism evidence="1 2">
    <name type="scientific">Colletotrichum destructivum</name>
    <dbReference type="NCBI Taxonomy" id="34406"/>
    <lineage>
        <taxon>Eukaryota</taxon>
        <taxon>Fungi</taxon>
        <taxon>Dikarya</taxon>
        <taxon>Ascomycota</taxon>
        <taxon>Pezizomycotina</taxon>
        <taxon>Sordariomycetes</taxon>
        <taxon>Hypocreomycetidae</taxon>
        <taxon>Glomerellales</taxon>
        <taxon>Glomerellaceae</taxon>
        <taxon>Colletotrichum</taxon>
        <taxon>Colletotrichum destructivum species complex</taxon>
    </lineage>
</organism>
<evidence type="ECO:0000313" key="2">
    <source>
        <dbReference type="Proteomes" id="UP001322277"/>
    </source>
</evidence>
<evidence type="ECO:0000313" key="1">
    <source>
        <dbReference type="EMBL" id="WQF86248.1"/>
    </source>
</evidence>
<dbReference type="AlphaFoldDB" id="A0AAX4ISQ7"/>
<proteinExistence type="predicted"/>
<gene>
    <name evidence="1" type="ORF">CDEST_11262</name>
</gene>
<dbReference type="Proteomes" id="UP001322277">
    <property type="component" value="Chromosome 7"/>
</dbReference>
<accession>A0AAX4ISQ7</accession>
<dbReference type="GeneID" id="87947762"/>
<sequence>MLRILSFHLLVPFHHSSLRTNPVWKTPRSQAAKNNIVDVGQDMGGLACLSGPPITLPGLKPRLPVSASRLVGSDADEHLSMVAGLLRHETLAERVGTLRFCQYHMYQNERREWLNGT</sequence>
<dbReference type="RefSeq" id="XP_062783469.1">
    <property type="nucleotide sequence ID" value="XM_062927418.1"/>
</dbReference>
<keyword evidence="2" id="KW-1185">Reference proteome</keyword>
<protein>
    <submittedName>
        <fullName evidence="1">Uncharacterized protein</fullName>
    </submittedName>
</protein>
<dbReference type="KEGG" id="cdet:87947762"/>
<dbReference type="EMBL" id="CP137311">
    <property type="protein sequence ID" value="WQF86248.1"/>
    <property type="molecule type" value="Genomic_DNA"/>
</dbReference>